<name>A0A9D4XME9_PEA</name>
<evidence type="ECO:0000256" key="1">
    <source>
        <dbReference type="SAM" id="MobiDB-lite"/>
    </source>
</evidence>
<accession>A0A9D4XME9</accession>
<gene>
    <name evidence="2" type="ORF">KIW84_045159</name>
</gene>
<feature type="compositionally biased region" description="Acidic residues" evidence="1">
    <location>
        <begin position="106"/>
        <end position="124"/>
    </location>
</feature>
<evidence type="ECO:0000313" key="2">
    <source>
        <dbReference type="EMBL" id="KAI5421620.1"/>
    </source>
</evidence>
<reference evidence="2 3" key="1">
    <citation type="journal article" date="2022" name="Nat. Genet.">
        <title>Improved pea reference genome and pan-genome highlight genomic features and evolutionary characteristics.</title>
        <authorList>
            <person name="Yang T."/>
            <person name="Liu R."/>
            <person name="Luo Y."/>
            <person name="Hu S."/>
            <person name="Wang D."/>
            <person name="Wang C."/>
            <person name="Pandey M.K."/>
            <person name="Ge S."/>
            <person name="Xu Q."/>
            <person name="Li N."/>
            <person name="Li G."/>
            <person name="Huang Y."/>
            <person name="Saxena R.K."/>
            <person name="Ji Y."/>
            <person name="Li M."/>
            <person name="Yan X."/>
            <person name="He Y."/>
            <person name="Liu Y."/>
            <person name="Wang X."/>
            <person name="Xiang C."/>
            <person name="Varshney R.K."/>
            <person name="Ding H."/>
            <person name="Gao S."/>
            <person name="Zong X."/>
        </authorList>
    </citation>
    <scope>NUCLEOTIDE SEQUENCE [LARGE SCALE GENOMIC DNA]</scope>
    <source>
        <strain evidence="2 3">cv. Zhongwan 6</strain>
    </source>
</reference>
<comment type="caution">
    <text evidence="2">The sequence shown here is derived from an EMBL/GenBank/DDBJ whole genome shotgun (WGS) entry which is preliminary data.</text>
</comment>
<protein>
    <submittedName>
        <fullName evidence="2">Uncharacterized protein</fullName>
    </submittedName>
</protein>
<dbReference type="EMBL" id="JAMSHJ010000004">
    <property type="protein sequence ID" value="KAI5421620.1"/>
    <property type="molecule type" value="Genomic_DNA"/>
</dbReference>
<feature type="region of interest" description="Disordered" evidence="1">
    <location>
        <begin position="102"/>
        <end position="135"/>
    </location>
</feature>
<dbReference type="AlphaFoldDB" id="A0A9D4XME9"/>
<dbReference type="Proteomes" id="UP001058974">
    <property type="component" value="Chromosome 4"/>
</dbReference>
<dbReference type="Gramene" id="Psat04G0515900-T1">
    <property type="protein sequence ID" value="KAI5421620.1"/>
    <property type="gene ID" value="KIW84_045159"/>
</dbReference>
<evidence type="ECO:0000313" key="3">
    <source>
        <dbReference type="Proteomes" id="UP001058974"/>
    </source>
</evidence>
<feature type="compositionally biased region" description="Basic and acidic residues" evidence="1">
    <location>
        <begin position="125"/>
        <end position="135"/>
    </location>
</feature>
<proteinExistence type="predicted"/>
<keyword evidence="3" id="KW-1185">Reference proteome</keyword>
<sequence>MANHNLGSNVDGHIWVEYGVKDMPSKVLKPDVDQFSECKDYDITNDDDINDDGGIRVEINGKSLRFKVMGSKSPKKIKSPRKMNIFVPTSVLRVISKRNTNNVESQDVDYDSEELESSDSDDNDNEKQPKPKYEKFRGELLNKDFQLKLGI</sequence>
<organism evidence="2 3">
    <name type="scientific">Pisum sativum</name>
    <name type="common">Garden pea</name>
    <name type="synonym">Lathyrus oleraceus</name>
    <dbReference type="NCBI Taxonomy" id="3888"/>
    <lineage>
        <taxon>Eukaryota</taxon>
        <taxon>Viridiplantae</taxon>
        <taxon>Streptophyta</taxon>
        <taxon>Embryophyta</taxon>
        <taxon>Tracheophyta</taxon>
        <taxon>Spermatophyta</taxon>
        <taxon>Magnoliopsida</taxon>
        <taxon>eudicotyledons</taxon>
        <taxon>Gunneridae</taxon>
        <taxon>Pentapetalae</taxon>
        <taxon>rosids</taxon>
        <taxon>fabids</taxon>
        <taxon>Fabales</taxon>
        <taxon>Fabaceae</taxon>
        <taxon>Papilionoideae</taxon>
        <taxon>50 kb inversion clade</taxon>
        <taxon>NPAAA clade</taxon>
        <taxon>Hologalegina</taxon>
        <taxon>IRL clade</taxon>
        <taxon>Fabeae</taxon>
        <taxon>Lathyrus</taxon>
    </lineage>
</organism>